<name>A0AAF0EXC3_9BASI</name>
<feature type="domain" description="NADH-ubiquinone oxidoreductase 21kDa subunit C-terminal fungi" evidence="3">
    <location>
        <begin position="57"/>
        <end position="104"/>
    </location>
</feature>
<reference evidence="4" key="1">
    <citation type="submission" date="2023-03" db="EMBL/GenBank/DDBJ databases">
        <title>Mating type loci evolution in Malassezia.</title>
        <authorList>
            <person name="Coelho M.A."/>
        </authorList>
    </citation>
    <scope>NUCLEOTIDE SEQUENCE</scope>
    <source>
        <strain evidence="4">CBS 11721</strain>
    </source>
</reference>
<dbReference type="InterPro" id="IPR019721">
    <property type="entry name" value="NADH-UbQ_OxRdtase_su21_N"/>
</dbReference>
<accession>A0AAF0EXC3</accession>
<dbReference type="PANTHER" id="PTHR34062">
    <property type="entry name" value="OXIDOREDUCTASE 21 KDA SUBUNIT, PUTATIVE (AFU_ORTHOLOGUE AFUA_4G04750)-RELATED"/>
    <property type="match status" value="1"/>
</dbReference>
<evidence type="ECO:0000259" key="3">
    <source>
        <dbReference type="Pfam" id="PF12853"/>
    </source>
</evidence>
<protein>
    <submittedName>
        <fullName evidence="4">Uncharacterized protein</fullName>
    </submittedName>
</protein>
<dbReference type="AlphaFoldDB" id="A0AAF0EXC3"/>
<dbReference type="InterPro" id="IPR024549">
    <property type="entry name" value="NADH-UbQ_OxRdtase_su21_C_fun"/>
</dbReference>
<feature type="transmembrane region" description="Helical" evidence="1">
    <location>
        <begin position="16"/>
        <end position="33"/>
    </location>
</feature>
<gene>
    <name evidence="4" type="ORF">MCUN1_003642</name>
</gene>
<keyword evidence="1" id="KW-0472">Membrane</keyword>
<dbReference type="PANTHER" id="PTHR34062:SF1">
    <property type="entry name" value="NADH-UBIQUINONE OXIDOREDUCTASE 21KDA SUBUNIT N-TERMINAL DOMAIN-CONTAINING PROTEIN"/>
    <property type="match status" value="1"/>
</dbReference>
<dbReference type="InterPro" id="IPR053229">
    <property type="entry name" value="NADH-Q_oxidrdct_subunit"/>
</dbReference>
<dbReference type="EMBL" id="CP119881">
    <property type="protein sequence ID" value="WFD36755.1"/>
    <property type="molecule type" value="Genomic_DNA"/>
</dbReference>
<sequence length="107" mass="11853">MQKADPTKPRFGMTPALRLAAFLGAAGGFLLAYQRTSLRFWGWTENEREVALASEEVASGNVPGFGKSQLTDEMQGAAFRNSVNSQLNFGIIPWFNFVNHKYHGQSN</sequence>
<evidence type="ECO:0000313" key="4">
    <source>
        <dbReference type="EMBL" id="WFD36755.1"/>
    </source>
</evidence>
<keyword evidence="1" id="KW-0812">Transmembrane</keyword>
<dbReference type="Proteomes" id="UP001219933">
    <property type="component" value="Chromosome 5"/>
</dbReference>
<dbReference type="Pfam" id="PF12853">
    <property type="entry name" value="NADH_u_ox_C"/>
    <property type="match status" value="1"/>
</dbReference>
<keyword evidence="1" id="KW-1133">Transmembrane helix</keyword>
<keyword evidence="5" id="KW-1185">Reference proteome</keyword>
<proteinExistence type="predicted"/>
<feature type="domain" description="NADH-ubiquinone oxidoreductase 21kDa subunit N-terminal" evidence="2">
    <location>
        <begin position="1"/>
        <end position="45"/>
    </location>
</feature>
<evidence type="ECO:0000259" key="2">
    <source>
        <dbReference type="Pfam" id="PF10785"/>
    </source>
</evidence>
<evidence type="ECO:0000313" key="5">
    <source>
        <dbReference type="Proteomes" id="UP001219933"/>
    </source>
</evidence>
<organism evidence="4 5">
    <name type="scientific">Malassezia cuniculi</name>
    <dbReference type="NCBI Taxonomy" id="948313"/>
    <lineage>
        <taxon>Eukaryota</taxon>
        <taxon>Fungi</taxon>
        <taxon>Dikarya</taxon>
        <taxon>Basidiomycota</taxon>
        <taxon>Ustilaginomycotina</taxon>
        <taxon>Malasseziomycetes</taxon>
        <taxon>Malasseziales</taxon>
        <taxon>Malasseziaceae</taxon>
        <taxon>Malassezia</taxon>
    </lineage>
</organism>
<evidence type="ECO:0000256" key="1">
    <source>
        <dbReference type="SAM" id="Phobius"/>
    </source>
</evidence>
<dbReference type="Pfam" id="PF10785">
    <property type="entry name" value="NADH-u_ox-rdase"/>
    <property type="match status" value="1"/>
</dbReference>